<evidence type="ECO:0000313" key="1">
    <source>
        <dbReference type="EMBL" id="ELW67040.1"/>
    </source>
</evidence>
<sequence>MCSVLALGGDKTLPPTPYKPFLKRQSCSPVQGEGPLIEDELGRQVCSSLVSTSLAVRSEPRVWLVSAPNALLAWAVPVVHPIHGKTLPPTPYKPFLKRQSCSPVQGEGPLIEDELGRQVCSSLVSTSLAVRSEPRVWLVSAPNALLAWAVPVVHPIHGKVSDI</sequence>
<gene>
    <name evidence="1" type="ORF">TREES_T100020430</name>
</gene>
<accession>L9KVV3</accession>
<dbReference type="Proteomes" id="UP000011518">
    <property type="component" value="Unassembled WGS sequence"/>
</dbReference>
<proteinExistence type="predicted"/>
<evidence type="ECO:0000313" key="2">
    <source>
        <dbReference type="Proteomes" id="UP000011518"/>
    </source>
</evidence>
<organism evidence="1 2">
    <name type="scientific">Tupaia chinensis</name>
    <name type="common">Chinese tree shrew</name>
    <name type="synonym">Tupaia belangeri chinensis</name>
    <dbReference type="NCBI Taxonomy" id="246437"/>
    <lineage>
        <taxon>Eukaryota</taxon>
        <taxon>Metazoa</taxon>
        <taxon>Chordata</taxon>
        <taxon>Craniata</taxon>
        <taxon>Vertebrata</taxon>
        <taxon>Euteleostomi</taxon>
        <taxon>Mammalia</taxon>
        <taxon>Eutheria</taxon>
        <taxon>Euarchontoglires</taxon>
        <taxon>Scandentia</taxon>
        <taxon>Tupaiidae</taxon>
        <taxon>Tupaia</taxon>
    </lineage>
</organism>
<reference evidence="2" key="2">
    <citation type="journal article" date="2013" name="Nat. Commun.">
        <title>Genome of the Chinese tree shrew.</title>
        <authorList>
            <person name="Fan Y."/>
            <person name="Huang Z.Y."/>
            <person name="Cao C.C."/>
            <person name="Chen C.S."/>
            <person name="Chen Y.X."/>
            <person name="Fan D.D."/>
            <person name="He J."/>
            <person name="Hou H.L."/>
            <person name="Hu L."/>
            <person name="Hu X.T."/>
            <person name="Jiang X.T."/>
            <person name="Lai R."/>
            <person name="Lang Y.S."/>
            <person name="Liang B."/>
            <person name="Liao S.G."/>
            <person name="Mu D."/>
            <person name="Ma Y.Y."/>
            <person name="Niu Y.Y."/>
            <person name="Sun X.Q."/>
            <person name="Xia J.Q."/>
            <person name="Xiao J."/>
            <person name="Xiong Z.Q."/>
            <person name="Xu L."/>
            <person name="Yang L."/>
            <person name="Zhang Y."/>
            <person name="Zhao W."/>
            <person name="Zhao X.D."/>
            <person name="Zheng Y.T."/>
            <person name="Zhou J.M."/>
            <person name="Zhu Y.B."/>
            <person name="Zhang G.J."/>
            <person name="Wang J."/>
            <person name="Yao Y.G."/>
        </authorList>
    </citation>
    <scope>NUCLEOTIDE SEQUENCE [LARGE SCALE GENOMIC DNA]</scope>
</reference>
<dbReference type="AlphaFoldDB" id="L9KVV3"/>
<dbReference type="InParanoid" id="L9KVV3"/>
<dbReference type="EMBL" id="KB320629">
    <property type="protein sequence ID" value="ELW67040.1"/>
    <property type="molecule type" value="Genomic_DNA"/>
</dbReference>
<protein>
    <submittedName>
        <fullName evidence="1">Uncharacterized protein</fullName>
    </submittedName>
</protein>
<keyword evidence="2" id="KW-1185">Reference proteome</keyword>
<name>L9KVV3_TUPCH</name>
<reference evidence="2" key="1">
    <citation type="submission" date="2012-07" db="EMBL/GenBank/DDBJ databases">
        <title>Genome of the Chinese tree shrew, a rising model animal genetically related to primates.</title>
        <authorList>
            <person name="Zhang G."/>
            <person name="Fan Y."/>
            <person name="Yao Y."/>
            <person name="Huang Z."/>
        </authorList>
    </citation>
    <scope>NUCLEOTIDE SEQUENCE [LARGE SCALE GENOMIC DNA]</scope>
</reference>